<dbReference type="HOGENOM" id="CLU_009902_6_2_5"/>
<dbReference type="PANTHER" id="PTHR11851">
    <property type="entry name" value="METALLOPROTEASE"/>
    <property type="match status" value="1"/>
</dbReference>
<dbReference type="Proteomes" id="UP000006833">
    <property type="component" value="Chromosome"/>
</dbReference>
<dbReference type="STRING" id="398580.Dshi_0362"/>
<dbReference type="EC" id="3.4.24.-" evidence="3"/>
<dbReference type="RefSeq" id="WP_012177041.1">
    <property type="nucleotide sequence ID" value="NC_009952.1"/>
</dbReference>
<dbReference type="EMBL" id="CP000830">
    <property type="protein sequence ID" value="ABV92111.1"/>
    <property type="molecule type" value="Genomic_DNA"/>
</dbReference>
<dbReference type="InterPro" id="IPR011249">
    <property type="entry name" value="Metalloenz_LuxS/M16"/>
</dbReference>
<keyword evidence="4" id="KW-1185">Reference proteome</keyword>
<gene>
    <name evidence="3" type="primary">pqqL1</name>
    <name evidence="3" type="ordered locus">Dshi_0362</name>
</gene>
<sequence>MSRILGGFAALILWAVPAWAIVDIQEVTSPGGIEAWLVEDHSIPFTALEIRFEGGAALDPEGKRGAAYFMSGLLEEGAGEYDARGYAARTEALAASFEFDISDDSLAISARFLTENRDEALEHLRLAIQEPRFDDEAIERVRAQILSVIASDAQDPNAIVGARFDALAFPDHPYGTPYEGSAESVAGLTRDDLVASHRAILARDRIHVGAAGDITAEELGGVLDALLGALPETGAPLPEDTEVALTGGVTVVPFASPQSVARFGHEGLARDDPDFFPAFILNQIVGGGGFSSRLMQEVRVERGLTYGIGSYLLPLDDAALYIGQFSSDNTRIAEAIAVIREQWADIAANGVTAEELDEAKVYLTGAYPLRFDGNGRIASILVGMQQDDLSIDYIPTRNDKVRAVTLEDIARVAARLLRPEDLRFVVVGMPEGLEASN</sequence>
<dbReference type="InterPro" id="IPR007863">
    <property type="entry name" value="Peptidase_M16_C"/>
</dbReference>
<reference evidence="4" key="1">
    <citation type="journal article" date="2010" name="ISME J.">
        <title>The complete genome sequence of the algal symbiont Dinoroseobacter shibae: a hitchhiker's guide to life in the sea.</title>
        <authorList>
            <person name="Wagner-Dobler I."/>
            <person name="Ballhausen B."/>
            <person name="Berger M."/>
            <person name="Brinkhoff T."/>
            <person name="Buchholz I."/>
            <person name="Bunk B."/>
            <person name="Cypionka H."/>
            <person name="Daniel R."/>
            <person name="Drepper T."/>
            <person name="Gerdts G."/>
            <person name="Hahnke S."/>
            <person name="Han C."/>
            <person name="Jahn D."/>
            <person name="Kalhoefer D."/>
            <person name="Kiss H."/>
            <person name="Klenk H.P."/>
            <person name="Kyrpides N."/>
            <person name="Liebl W."/>
            <person name="Liesegang H."/>
            <person name="Meincke L."/>
            <person name="Pati A."/>
            <person name="Petersen J."/>
            <person name="Piekarski T."/>
            <person name="Pommerenke C."/>
            <person name="Pradella S."/>
            <person name="Pukall R."/>
            <person name="Rabus R."/>
            <person name="Stackebrandt E."/>
            <person name="Thole S."/>
            <person name="Thompson L."/>
            <person name="Tielen P."/>
            <person name="Tomasch J."/>
            <person name="von Jan M."/>
            <person name="Wanphrut N."/>
            <person name="Wichels A."/>
            <person name="Zech H."/>
            <person name="Simon M."/>
        </authorList>
    </citation>
    <scope>NUCLEOTIDE SEQUENCE [LARGE SCALE GENOMIC DNA]</scope>
    <source>
        <strain evidence="4">DSM 16493 / NCIMB 14021 / DFL 12</strain>
    </source>
</reference>
<organism evidence="3 4">
    <name type="scientific">Dinoroseobacter shibae (strain DSM 16493 / NCIMB 14021 / DFL 12)</name>
    <dbReference type="NCBI Taxonomy" id="398580"/>
    <lineage>
        <taxon>Bacteria</taxon>
        <taxon>Pseudomonadati</taxon>
        <taxon>Pseudomonadota</taxon>
        <taxon>Alphaproteobacteria</taxon>
        <taxon>Rhodobacterales</taxon>
        <taxon>Roseobacteraceae</taxon>
        <taxon>Dinoroseobacter</taxon>
    </lineage>
</organism>
<dbReference type="KEGG" id="dsh:Dshi_0362"/>
<accession>A8LMD4</accession>
<keyword evidence="3" id="KW-0378">Hydrolase</keyword>
<evidence type="ECO:0000259" key="1">
    <source>
        <dbReference type="Pfam" id="PF00675"/>
    </source>
</evidence>
<evidence type="ECO:0000313" key="3">
    <source>
        <dbReference type="EMBL" id="ABV92111.1"/>
    </source>
</evidence>
<dbReference type="SUPFAM" id="SSF63411">
    <property type="entry name" value="LuxS/MPP-like metallohydrolase"/>
    <property type="match status" value="2"/>
</dbReference>
<proteinExistence type="predicted"/>
<dbReference type="eggNOG" id="COG0612">
    <property type="taxonomic scope" value="Bacteria"/>
</dbReference>
<feature type="domain" description="Peptidase M16 C-terminal" evidence="2">
    <location>
        <begin position="188"/>
        <end position="360"/>
    </location>
</feature>
<feature type="domain" description="Peptidase M16 N-terminal" evidence="1">
    <location>
        <begin position="39"/>
        <end position="176"/>
    </location>
</feature>
<dbReference type="OrthoDB" id="9811314at2"/>
<dbReference type="InterPro" id="IPR050361">
    <property type="entry name" value="MPP/UQCRC_Complex"/>
</dbReference>
<dbReference type="Pfam" id="PF00675">
    <property type="entry name" value="Peptidase_M16"/>
    <property type="match status" value="1"/>
</dbReference>
<dbReference type="InterPro" id="IPR011765">
    <property type="entry name" value="Pept_M16_N"/>
</dbReference>
<dbReference type="Pfam" id="PF05193">
    <property type="entry name" value="Peptidase_M16_C"/>
    <property type="match status" value="1"/>
</dbReference>
<evidence type="ECO:0000259" key="2">
    <source>
        <dbReference type="Pfam" id="PF05193"/>
    </source>
</evidence>
<evidence type="ECO:0000313" key="4">
    <source>
        <dbReference type="Proteomes" id="UP000006833"/>
    </source>
</evidence>
<dbReference type="GO" id="GO:0046872">
    <property type="term" value="F:metal ion binding"/>
    <property type="evidence" value="ECO:0007669"/>
    <property type="project" value="InterPro"/>
</dbReference>
<dbReference type="AlphaFoldDB" id="A8LMD4"/>
<protein>
    <submittedName>
        <fullName evidence="3">Peptidase M16 protein</fullName>
        <ecNumber evidence="3">3.4.24.-</ecNumber>
    </submittedName>
</protein>
<dbReference type="Gene3D" id="3.30.830.10">
    <property type="entry name" value="Metalloenzyme, LuxS/M16 peptidase-like"/>
    <property type="match status" value="2"/>
</dbReference>
<dbReference type="PANTHER" id="PTHR11851:SF224">
    <property type="entry name" value="PROCESSING PROTEASE"/>
    <property type="match status" value="1"/>
</dbReference>
<dbReference type="GO" id="GO:0016787">
    <property type="term" value="F:hydrolase activity"/>
    <property type="evidence" value="ECO:0007669"/>
    <property type="project" value="UniProtKB-KW"/>
</dbReference>
<name>A8LMD4_DINSH</name>